<dbReference type="AlphaFoldDB" id="A0A2M8KUY9"/>
<dbReference type="GO" id="GO:0000271">
    <property type="term" value="P:polysaccharide biosynthetic process"/>
    <property type="evidence" value="ECO:0007669"/>
    <property type="project" value="InterPro"/>
</dbReference>
<dbReference type="Gene3D" id="3.90.550.10">
    <property type="entry name" value="Spore Coat Polysaccharide Biosynthesis Protein SpsA, Chain A"/>
    <property type="match status" value="1"/>
</dbReference>
<evidence type="ECO:0000313" key="12">
    <source>
        <dbReference type="Proteomes" id="UP000231569"/>
    </source>
</evidence>
<keyword evidence="3" id="KW-0328">Glycosyltransferase</keyword>
<dbReference type="GO" id="GO:0016020">
    <property type="term" value="C:membrane"/>
    <property type="evidence" value="ECO:0007669"/>
    <property type="project" value="UniProtKB-SubCell"/>
</dbReference>
<feature type="domain" description="Glycosyltransferase 2-like" evidence="9">
    <location>
        <begin position="8"/>
        <end position="139"/>
    </location>
</feature>
<organism evidence="11 12">
    <name type="scientific">Candidatus Roizmanbacteria bacterium CG10_big_fil_rev_8_21_14_0_10_45_7</name>
    <dbReference type="NCBI Taxonomy" id="1974854"/>
    <lineage>
        <taxon>Bacteria</taxon>
        <taxon>Candidatus Roizmaniibacteriota</taxon>
    </lineage>
</organism>
<keyword evidence="7 8" id="KW-0472">Membrane</keyword>
<proteinExistence type="inferred from homology"/>
<dbReference type="GO" id="GO:0004582">
    <property type="term" value="F:dolichyl-phosphate beta-D-mannosyltransferase activity"/>
    <property type="evidence" value="ECO:0007669"/>
    <property type="project" value="InterPro"/>
</dbReference>
<sequence length="380" mass="43422">MREKNIVVVLPTYNEKGNISSLIKALFDVGKTIKNWKLLVLVVDDKSPDGTGKVVKQLQKKYRDLYLIEGNKEGLGKAYQRGFRYGLDTLHAQVLVEMDADWSHNPNDLPKLVQQIEQGADMVIGSRYMPGGSIPDNWGWYRKMLSVGANLIVRLGFMSLKQREWTNGYRMIKAWVAQKNLPEMGKYHGYLFQIAFLDKTLKLGARIDEVPIHFIDRTYGQSKINAKEYIMGIVSYILFNSSFIKYIVVGSTGFILDFGIAYLLIHVLNWPKVMSNVLSAEVAIISNFLLNNFWSFKHHRITGGPLVFMGKLFIFNFISSGSLLIQGFGLGLALKYIGDTIFNLGFMEIHSWIVYKATIIIFVIIPYSYILYTKVVWKKK</sequence>
<dbReference type="Pfam" id="PF00535">
    <property type="entry name" value="Glycos_transf_2"/>
    <property type="match status" value="1"/>
</dbReference>
<evidence type="ECO:0000259" key="9">
    <source>
        <dbReference type="Pfam" id="PF00535"/>
    </source>
</evidence>
<evidence type="ECO:0000313" key="11">
    <source>
        <dbReference type="EMBL" id="PJE63742.1"/>
    </source>
</evidence>
<feature type="transmembrane region" description="Helical" evidence="8">
    <location>
        <begin position="352"/>
        <end position="372"/>
    </location>
</feature>
<protein>
    <submittedName>
        <fullName evidence="11">Glycosyltransferase family 2 protein</fullName>
    </submittedName>
</protein>
<dbReference type="InterPro" id="IPR001173">
    <property type="entry name" value="Glyco_trans_2-like"/>
</dbReference>
<dbReference type="CDD" id="cd06442">
    <property type="entry name" value="DPM1_like"/>
    <property type="match status" value="1"/>
</dbReference>
<evidence type="ECO:0000256" key="2">
    <source>
        <dbReference type="ARBA" id="ARBA00006739"/>
    </source>
</evidence>
<feature type="transmembrane region" description="Helical" evidence="8">
    <location>
        <begin position="306"/>
        <end position="332"/>
    </location>
</feature>
<evidence type="ECO:0000256" key="6">
    <source>
        <dbReference type="ARBA" id="ARBA00022989"/>
    </source>
</evidence>
<keyword evidence="5 8" id="KW-0812">Transmembrane</keyword>
<comment type="subcellular location">
    <subcellularLocation>
        <location evidence="1">Membrane</location>
        <topology evidence="1">Multi-pass membrane protein</topology>
    </subcellularLocation>
</comment>
<feature type="domain" description="GtrA/DPMS transmembrane" evidence="10">
    <location>
        <begin position="245"/>
        <end position="377"/>
    </location>
</feature>
<feature type="transmembrane region" description="Helical" evidence="8">
    <location>
        <begin position="243"/>
        <end position="265"/>
    </location>
</feature>
<reference evidence="12" key="1">
    <citation type="submission" date="2017-09" db="EMBL/GenBank/DDBJ databases">
        <title>Depth-based differentiation of microbial function through sediment-hosted aquifers and enrichment of novel symbionts in the deep terrestrial subsurface.</title>
        <authorList>
            <person name="Probst A.J."/>
            <person name="Ladd B."/>
            <person name="Jarett J.K."/>
            <person name="Geller-Mcgrath D.E."/>
            <person name="Sieber C.M.K."/>
            <person name="Emerson J.B."/>
            <person name="Anantharaman K."/>
            <person name="Thomas B.C."/>
            <person name="Malmstrom R."/>
            <person name="Stieglmeier M."/>
            <person name="Klingl A."/>
            <person name="Woyke T."/>
            <person name="Ryan C.M."/>
            <person name="Banfield J.F."/>
        </authorList>
    </citation>
    <scope>NUCLEOTIDE SEQUENCE [LARGE SCALE GENOMIC DNA]</scope>
</reference>
<dbReference type="InterPro" id="IPR007267">
    <property type="entry name" value="GtrA_DPMS_TM"/>
</dbReference>
<feature type="transmembrane region" description="Helical" evidence="8">
    <location>
        <begin position="277"/>
        <end position="294"/>
    </location>
</feature>
<dbReference type="SUPFAM" id="SSF53448">
    <property type="entry name" value="Nucleotide-diphospho-sugar transferases"/>
    <property type="match status" value="1"/>
</dbReference>
<comment type="similarity">
    <text evidence="2">Belongs to the glycosyltransferase 2 family.</text>
</comment>
<dbReference type="InterPro" id="IPR039528">
    <property type="entry name" value="DPM1-like"/>
</dbReference>
<evidence type="ECO:0000256" key="4">
    <source>
        <dbReference type="ARBA" id="ARBA00022679"/>
    </source>
</evidence>
<dbReference type="FunFam" id="3.90.550.10:FF:000122">
    <property type="entry name" value="Dolichol-phosphate mannosyltransferase subunit 1"/>
    <property type="match status" value="1"/>
</dbReference>
<dbReference type="Pfam" id="PF04138">
    <property type="entry name" value="GtrA_DPMS_TM"/>
    <property type="match status" value="1"/>
</dbReference>
<gene>
    <name evidence="11" type="ORF">COU89_01670</name>
</gene>
<accession>A0A2M8KUY9</accession>
<evidence type="ECO:0000256" key="3">
    <source>
        <dbReference type="ARBA" id="ARBA00022676"/>
    </source>
</evidence>
<evidence type="ECO:0000256" key="1">
    <source>
        <dbReference type="ARBA" id="ARBA00004141"/>
    </source>
</evidence>
<dbReference type="Proteomes" id="UP000231569">
    <property type="component" value="Unassembled WGS sequence"/>
</dbReference>
<dbReference type="PANTHER" id="PTHR43398:SF1">
    <property type="entry name" value="DOLICHOL-PHOSPHATE MANNOSYLTRANSFERASE SUBUNIT 1"/>
    <property type="match status" value="1"/>
</dbReference>
<evidence type="ECO:0000256" key="5">
    <source>
        <dbReference type="ARBA" id="ARBA00022692"/>
    </source>
</evidence>
<evidence type="ECO:0000256" key="8">
    <source>
        <dbReference type="SAM" id="Phobius"/>
    </source>
</evidence>
<keyword evidence="4 11" id="KW-0808">Transferase</keyword>
<name>A0A2M8KUY9_9BACT</name>
<dbReference type="PANTHER" id="PTHR43398">
    <property type="entry name" value="DOLICHOL-PHOSPHATE MANNOSYLTRANSFERASE SUBUNIT 1"/>
    <property type="match status" value="1"/>
</dbReference>
<evidence type="ECO:0000256" key="7">
    <source>
        <dbReference type="ARBA" id="ARBA00023136"/>
    </source>
</evidence>
<dbReference type="InterPro" id="IPR029044">
    <property type="entry name" value="Nucleotide-diphossugar_trans"/>
</dbReference>
<comment type="caution">
    <text evidence="11">The sequence shown here is derived from an EMBL/GenBank/DDBJ whole genome shotgun (WGS) entry which is preliminary data.</text>
</comment>
<keyword evidence="6 8" id="KW-1133">Transmembrane helix</keyword>
<dbReference type="EMBL" id="PFEE01000035">
    <property type="protein sequence ID" value="PJE63742.1"/>
    <property type="molecule type" value="Genomic_DNA"/>
</dbReference>
<evidence type="ECO:0000259" key="10">
    <source>
        <dbReference type="Pfam" id="PF04138"/>
    </source>
</evidence>